<dbReference type="AlphaFoldDB" id="A0A6C1BZS6"/>
<reference evidence="1 2" key="1">
    <citation type="submission" date="2018-10" db="EMBL/GenBank/DDBJ databases">
        <title>Isolation of pseudouridimycin from Streptomyces albus DSM 40763.</title>
        <authorList>
            <person name="Rosenqvist P."/>
            <person name="Metsae-Ketelae M."/>
            <person name="Virta P."/>
        </authorList>
    </citation>
    <scope>NUCLEOTIDE SEQUENCE [LARGE SCALE GENOMIC DNA]</scope>
    <source>
        <strain evidence="1 2">DSM 40763</strain>
    </source>
</reference>
<dbReference type="Pfam" id="PF12688">
    <property type="entry name" value="TPR_5"/>
    <property type="match status" value="1"/>
</dbReference>
<gene>
    <name evidence="1" type="ORF">D8771_24385</name>
</gene>
<dbReference type="GeneID" id="75184693"/>
<comment type="caution">
    <text evidence="1">The sequence shown here is derived from an EMBL/GenBank/DDBJ whole genome shotgun (WGS) entry which is preliminary data.</text>
</comment>
<evidence type="ECO:0000313" key="2">
    <source>
        <dbReference type="Proteomes" id="UP000298111"/>
    </source>
</evidence>
<sequence>MDRPDGDDWETRLERTWSRMDALVAERGEDGFRAAVEALAAELPAGSAVADFERGCAHDSTGLPEAAVRFYRAALRTGLTGLRRRRAVVQLASSLRNTGRPQESVALLRAELARAPEEGPEAAEVAALEDAVRATLALALTDLGRAREGVSLVLTALAPHLPRYQRSMAAYARLLMEDGPAPDGPVPHPG</sequence>
<protein>
    <submittedName>
        <fullName evidence="1">Uncharacterized protein</fullName>
    </submittedName>
</protein>
<name>A0A6C1BZS6_9ACTN</name>
<organism evidence="1 2">
    <name type="scientific">Streptomyces albus</name>
    <dbReference type="NCBI Taxonomy" id="1888"/>
    <lineage>
        <taxon>Bacteria</taxon>
        <taxon>Bacillati</taxon>
        <taxon>Actinomycetota</taxon>
        <taxon>Actinomycetes</taxon>
        <taxon>Kitasatosporales</taxon>
        <taxon>Streptomycetaceae</taxon>
        <taxon>Streptomyces</taxon>
    </lineage>
</organism>
<evidence type="ECO:0000313" key="1">
    <source>
        <dbReference type="EMBL" id="TGG78838.1"/>
    </source>
</evidence>
<dbReference type="EMBL" id="RCIY01000085">
    <property type="protein sequence ID" value="TGG78838.1"/>
    <property type="molecule type" value="Genomic_DNA"/>
</dbReference>
<dbReference type="SUPFAM" id="SSF48452">
    <property type="entry name" value="TPR-like"/>
    <property type="match status" value="1"/>
</dbReference>
<dbReference type="InterPro" id="IPR011990">
    <property type="entry name" value="TPR-like_helical_dom_sf"/>
</dbReference>
<accession>A0A6C1BZS6</accession>
<dbReference type="InterPro" id="IPR041656">
    <property type="entry name" value="TPR_5"/>
</dbReference>
<dbReference type="Proteomes" id="UP000298111">
    <property type="component" value="Unassembled WGS sequence"/>
</dbReference>
<dbReference type="Gene3D" id="1.25.40.10">
    <property type="entry name" value="Tetratricopeptide repeat domain"/>
    <property type="match status" value="1"/>
</dbReference>
<proteinExistence type="predicted"/>
<dbReference type="RefSeq" id="WP_016467964.1">
    <property type="nucleotide sequence ID" value="NZ_BBQG01000061.1"/>
</dbReference>